<sequence>MARRKTHSRDTFSFIHVSHPDGFKDKETQNKIRRHAMGAAGQLRLKPRRNPTVSVDIPPNTTVIVGQSPQFLFQYPQQQIVPNITFLGSYPVETSTRARQLIHFIVQVAGNLHFIPFRYESYSLATTDPAAFYLYLANAAFLHNHLTQKESNQESSKYLGVCLSQVIARLEKEAPFISPGLAYTMLGLACHETHLGNWDRRVVHLDGLERAVKARGGLESLDQMISLLIFWFDVLESSTRDCVPRYAIPAHLIAEPYPEETISSPLASIIERLTRSGNPEIAGALKSFGSLVDSISHKAHDDEFWNSSSQGATLITPITHSLLSMPRPTGVIGRENDDSGDYAIEIARIALLIILTRLKQTFSFPTDELSYLQERFRMLLFCHSGSEFPDLELWCVVYVSLIDSAHMGAYVSYIDKLAEELGVEGPEEISALARNIIFADRIFPSDVGVLDFNAVKGNMLPGQI</sequence>
<dbReference type="PANTHER" id="PTHR37540:SF5">
    <property type="entry name" value="TRANSCRIPTION FACTOR DOMAIN-CONTAINING PROTEIN"/>
    <property type="match status" value="1"/>
</dbReference>
<comment type="caution">
    <text evidence="2">The sequence shown here is derived from an EMBL/GenBank/DDBJ whole genome shotgun (WGS) entry which is preliminary data.</text>
</comment>
<evidence type="ECO:0000256" key="1">
    <source>
        <dbReference type="ARBA" id="ARBA00023242"/>
    </source>
</evidence>
<organism evidence="2 3">
    <name type="scientific">Clonostachys byssicola</name>
    <dbReference type="NCBI Taxonomy" id="160290"/>
    <lineage>
        <taxon>Eukaryota</taxon>
        <taxon>Fungi</taxon>
        <taxon>Dikarya</taxon>
        <taxon>Ascomycota</taxon>
        <taxon>Pezizomycotina</taxon>
        <taxon>Sordariomycetes</taxon>
        <taxon>Hypocreomycetidae</taxon>
        <taxon>Hypocreales</taxon>
        <taxon>Bionectriaceae</taxon>
        <taxon>Clonostachys</taxon>
    </lineage>
</organism>
<name>A0A9N9UQ33_9HYPO</name>
<evidence type="ECO:0000313" key="2">
    <source>
        <dbReference type="EMBL" id="CAG9994010.1"/>
    </source>
</evidence>
<dbReference type="PANTHER" id="PTHR37540">
    <property type="entry name" value="TRANSCRIPTION FACTOR (ACR-2), PUTATIVE-RELATED-RELATED"/>
    <property type="match status" value="1"/>
</dbReference>
<dbReference type="Proteomes" id="UP000754883">
    <property type="component" value="Unassembled WGS sequence"/>
</dbReference>
<proteinExistence type="predicted"/>
<gene>
    <name evidence="2" type="ORF">CBYS24578_00004588</name>
</gene>
<dbReference type="OrthoDB" id="3469225at2759"/>
<dbReference type="InterPro" id="IPR021858">
    <property type="entry name" value="Fun_TF"/>
</dbReference>
<reference evidence="2" key="1">
    <citation type="submission" date="2021-10" db="EMBL/GenBank/DDBJ databases">
        <authorList>
            <person name="Piombo E."/>
        </authorList>
    </citation>
    <scope>NUCLEOTIDE SEQUENCE</scope>
</reference>
<dbReference type="EMBL" id="CABFNO020001523">
    <property type="protein sequence ID" value="CAG9994010.1"/>
    <property type="molecule type" value="Genomic_DNA"/>
</dbReference>
<keyword evidence="3" id="KW-1185">Reference proteome</keyword>
<accession>A0A9N9UQ33</accession>
<evidence type="ECO:0000313" key="3">
    <source>
        <dbReference type="Proteomes" id="UP000754883"/>
    </source>
</evidence>
<dbReference type="Pfam" id="PF11951">
    <property type="entry name" value="Fungal_trans_2"/>
    <property type="match status" value="1"/>
</dbReference>
<dbReference type="AlphaFoldDB" id="A0A9N9UQ33"/>
<protein>
    <submittedName>
        <fullName evidence="2">Uncharacterized protein</fullName>
    </submittedName>
</protein>
<keyword evidence="1" id="KW-0539">Nucleus</keyword>